<dbReference type="AlphaFoldDB" id="A1RB73"/>
<proteinExistence type="predicted"/>
<name>A1RB73_PAEAT</name>
<dbReference type="KEGG" id="aau:AAur_3805"/>
<dbReference type="STRING" id="290340.AAur_3805"/>
<gene>
    <name evidence="1" type="ordered locus">AAur_3805</name>
</gene>
<reference evidence="1 2" key="1">
    <citation type="journal article" date="2006" name="PLoS Genet.">
        <title>Secrets of soil survival revealed by the genome sequence of Arthrobacter aurescens TC1.</title>
        <authorList>
            <person name="Mongodin E.F."/>
            <person name="Shapir N."/>
            <person name="Daugherty S.C."/>
            <person name="DeBoy R.T."/>
            <person name="Emerson J.B."/>
            <person name="Shvartzbeyn A."/>
            <person name="Radune D."/>
            <person name="Vamathevan J."/>
            <person name="Riggs F."/>
            <person name="Grinberg V."/>
            <person name="Khouri H."/>
            <person name="Wackett L.P."/>
            <person name="Nelson K.E."/>
            <person name="Sadowsky M.J."/>
        </authorList>
    </citation>
    <scope>NUCLEOTIDE SEQUENCE [LARGE SCALE GENOMIC DNA]</scope>
    <source>
        <strain evidence="1 2">TC1</strain>
    </source>
</reference>
<accession>A1RB73</accession>
<dbReference type="HOGENOM" id="CLU_3284073_0_0_11"/>
<protein>
    <submittedName>
        <fullName evidence="1">Uncharacterized protein</fullName>
    </submittedName>
</protein>
<sequence>MVLKSIAASTPAALLVTIDFPENQPTTLLHGAPQPVLRSS</sequence>
<dbReference type="EMBL" id="CP000474">
    <property type="protein sequence ID" value="ABM08773.1"/>
    <property type="molecule type" value="Genomic_DNA"/>
</dbReference>
<keyword evidence="2" id="KW-1185">Reference proteome</keyword>
<dbReference type="Proteomes" id="UP000000637">
    <property type="component" value="Chromosome"/>
</dbReference>
<evidence type="ECO:0000313" key="2">
    <source>
        <dbReference type="Proteomes" id="UP000000637"/>
    </source>
</evidence>
<organism evidence="1 2">
    <name type="scientific">Paenarthrobacter aurescens (strain TC1)</name>
    <dbReference type="NCBI Taxonomy" id="290340"/>
    <lineage>
        <taxon>Bacteria</taxon>
        <taxon>Bacillati</taxon>
        <taxon>Actinomycetota</taxon>
        <taxon>Actinomycetes</taxon>
        <taxon>Micrococcales</taxon>
        <taxon>Micrococcaceae</taxon>
        <taxon>Paenarthrobacter</taxon>
    </lineage>
</organism>
<evidence type="ECO:0000313" key="1">
    <source>
        <dbReference type="EMBL" id="ABM08773.1"/>
    </source>
</evidence>